<feature type="transmembrane region" description="Helical" evidence="1">
    <location>
        <begin position="25"/>
        <end position="44"/>
    </location>
</feature>
<feature type="transmembrane region" description="Helical" evidence="1">
    <location>
        <begin position="178"/>
        <end position="199"/>
    </location>
</feature>
<comment type="caution">
    <text evidence="2">The sequence shown here is derived from an EMBL/GenBank/DDBJ whole genome shotgun (WGS) entry which is preliminary data.</text>
</comment>
<keyword evidence="1" id="KW-0472">Membrane</keyword>
<dbReference type="AlphaFoldDB" id="A0A2T4Z7E5"/>
<feature type="transmembrane region" description="Helical" evidence="1">
    <location>
        <begin position="331"/>
        <end position="357"/>
    </location>
</feature>
<dbReference type="Pfam" id="PF12679">
    <property type="entry name" value="ABC2_membrane_2"/>
    <property type="match status" value="1"/>
</dbReference>
<dbReference type="Proteomes" id="UP000241639">
    <property type="component" value="Unassembled WGS sequence"/>
</dbReference>
<dbReference type="OrthoDB" id="8613028at2"/>
<dbReference type="GO" id="GO:0140359">
    <property type="term" value="F:ABC-type transporter activity"/>
    <property type="evidence" value="ECO:0007669"/>
    <property type="project" value="InterPro"/>
</dbReference>
<protein>
    <submittedName>
        <fullName evidence="2">ABC-2 type transport system permease protein</fullName>
    </submittedName>
</protein>
<keyword evidence="1" id="KW-0812">Transmembrane</keyword>
<organism evidence="2 3">
    <name type="scientific">Desmospora activa DSM 45169</name>
    <dbReference type="NCBI Taxonomy" id="1121389"/>
    <lineage>
        <taxon>Bacteria</taxon>
        <taxon>Bacillati</taxon>
        <taxon>Bacillota</taxon>
        <taxon>Bacilli</taxon>
        <taxon>Bacillales</taxon>
        <taxon>Thermoactinomycetaceae</taxon>
        <taxon>Desmospora</taxon>
    </lineage>
</organism>
<evidence type="ECO:0000313" key="3">
    <source>
        <dbReference type="Proteomes" id="UP000241639"/>
    </source>
</evidence>
<accession>A0A2T4Z7E5</accession>
<feature type="transmembrane region" description="Helical" evidence="1">
    <location>
        <begin position="297"/>
        <end position="319"/>
    </location>
</feature>
<evidence type="ECO:0000256" key="1">
    <source>
        <dbReference type="SAM" id="Phobius"/>
    </source>
</evidence>
<dbReference type="GO" id="GO:0005886">
    <property type="term" value="C:plasma membrane"/>
    <property type="evidence" value="ECO:0007669"/>
    <property type="project" value="UniProtKB-SubCell"/>
</dbReference>
<name>A0A2T4Z7E5_9BACL</name>
<evidence type="ECO:0000313" key="2">
    <source>
        <dbReference type="EMBL" id="PTM57810.1"/>
    </source>
</evidence>
<feature type="transmembrane region" description="Helical" evidence="1">
    <location>
        <begin position="377"/>
        <end position="401"/>
    </location>
</feature>
<dbReference type="RefSeq" id="WP_107724683.1">
    <property type="nucleotide sequence ID" value="NZ_PZZP01000001.1"/>
</dbReference>
<gene>
    <name evidence="2" type="ORF">C8J48_0373</name>
</gene>
<keyword evidence="1" id="KW-1133">Transmembrane helix</keyword>
<feature type="transmembrane region" description="Helical" evidence="1">
    <location>
        <begin position="219"/>
        <end position="252"/>
    </location>
</feature>
<keyword evidence="3" id="KW-1185">Reference proteome</keyword>
<dbReference type="EMBL" id="PZZP01000001">
    <property type="protein sequence ID" value="PTM57810.1"/>
    <property type="molecule type" value="Genomic_DNA"/>
</dbReference>
<sequence length="411" mass="46322">MLNWVQELGRVYINEWMKLMRRRRLWITLLLGVIVLAGLSYISWSQYQNGLEYNSLEARERYLQQDKDRVADLQEQLKKGVPEEEENNIKQEIELAKESIASMEPALKEEQELVYGDWKKILTEQKEGLELSIKEMEEAGETDSYAQQALMLNQYHLDNNIRPLQHWEGSAFASTSDLLYFTSLVFLPMLVVILVADMVSGETTSGTIKLLLVRPVSRFTILLGKWLVAISATVVLTLAFCAILFGIQLLLFGGEGADQPQMVGVTYTFEQQMIEGTPQTVAIGHYDNASIIPQYEYILGSIGLLALAMMAVATLTFFTSTWFQSAMVSTGVAFGIVIVGNIITQMVSSGKWLFWLFSLYLHPALLWTGEMSRDLEFSFTLGAGLAVLAAWTIVGLLLSIIRFQRKDILQA</sequence>
<dbReference type="PANTHER" id="PTHR37305:SF1">
    <property type="entry name" value="MEMBRANE PROTEIN"/>
    <property type="match status" value="1"/>
</dbReference>
<dbReference type="PANTHER" id="PTHR37305">
    <property type="entry name" value="INTEGRAL MEMBRANE PROTEIN-RELATED"/>
    <property type="match status" value="1"/>
</dbReference>
<reference evidence="2 3" key="1">
    <citation type="submission" date="2018-04" db="EMBL/GenBank/DDBJ databases">
        <title>Genomic Encyclopedia of Archaeal and Bacterial Type Strains, Phase II (KMG-II): from individual species to whole genera.</title>
        <authorList>
            <person name="Goeker M."/>
        </authorList>
    </citation>
    <scope>NUCLEOTIDE SEQUENCE [LARGE SCALE GENOMIC DNA]</scope>
    <source>
        <strain evidence="2 3">DSM 45169</strain>
    </source>
</reference>
<proteinExistence type="predicted"/>